<comment type="caution">
    <text evidence="4">The sequence shown here is derived from an EMBL/GenBank/DDBJ whole genome shotgun (WGS) entry which is preliminary data.</text>
</comment>
<dbReference type="PANTHER" id="PTHR34295:SF1">
    <property type="entry name" value="BIOTIN TRANSPORTER BIOY"/>
    <property type="match status" value="1"/>
</dbReference>
<proteinExistence type="inferred from homology"/>
<dbReference type="PIRSF" id="PIRSF016661">
    <property type="entry name" value="BioY"/>
    <property type="match status" value="1"/>
</dbReference>
<keyword evidence="2 3" id="KW-0472">Membrane</keyword>
<keyword evidence="2" id="KW-0813">Transport</keyword>
<evidence type="ECO:0000313" key="5">
    <source>
        <dbReference type="Proteomes" id="UP000266089"/>
    </source>
</evidence>
<dbReference type="PANTHER" id="PTHR34295">
    <property type="entry name" value="BIOTIN TRANSPORTER BIOY"/>
    <property type="match status" value="1"/>
</dbReference>
<feature type="transmembrane region" description="Helical" evidence="3">
    <location>
        <begin position="176"/>
        <end position="198"/>
    </location>
</feature>
<keyword evidence="3" id="KW-1133">Transmembrane helix</keyword>
<evidence type="ECO:0000256" key="1">
    <source>
        <dbReference type="ARBA" id="ARBA00010692"/>
    </source>
</evidence>
<comment type="subcellular location">
    <subcellularLocation>
        <location evidence="2">Cell membrane</location>
        <topology evidence="2">Multi-pass membrane protein</topology>
    </subcellularLocation>
</comment>
<reference evidence="4 5" key="1">
    <citation type="submission" date="2018-08" db="EMBL/GenBank/DDBJ databases">
        <title>Meiothermus cateniformans JCM 15151 genome sequencing project.</title>
        <authorList>
            <person name="Da Costa M.S."/>
            <person name="Albuquerque L."/>
            <person name="Raposo P."/>
            <person name="Froufe H.J.C."/>
            <person name="Barroso C.S."/>
            <person name="Egas C."/>
        </authorList>
    </citation>
    <scope>NUCLEOTIDE SEQUENCE [LARGE SCALE GENOMIC DNA]</scope>
    <source>
        <strain evidence="4 5">JCM 15151</strain>
    </source>
</reference>
<name>A0A399DVD6_9DEIN</name>
<feature type="transmembrane region" description="Helical" evidence="3">
    <location>
        <begin position="100"/>
        <end position="121"/>
    </location>
</feature>
<protein>
    <recommendedName>
        <fullName evidence="2">Biotin transporter</fullName>
    </recommendedName>
</protein>
<keyword evidence="3" id="KW-0812">Transmembrane</keyword>
<gene>
    <name evidence="4" type="primary">bioY</name>
    <name evidence="4" type="ORF">Mcate_02269</name>
</gene>
<accession>A0A399DVD6</accession>
<evidence type="ECO:0000256" key="2">
    <source>
        <dbReference type="PIRNR" id="PIRNR016661"/>
    </source>
</evidence>
<dbReference type="InterPro" id="IPR003784">
    <property type="entry name" value="BioY"/>
</dbReference>
<evidence type="ECO:0000313" key="4">
    <source>
        <dbReference type="EMBL" id="RIH75383.1"/>
    </source>
</evidence>
<dbReference type="AlphaFoldDB" id="A0A399DVD6"/>
<dbReference type="Pfam" id="PF02632">
    <property type="entry name" value="BioY"/>
    <property type="match status" value="1"/>
</dbReference>
<feature type="transmembrane region" description="Helical" evidence="3">
    <location>
        <begin position="58"/>
        <end position="80"/>
    </location>
</feature>
<dbReference type="GO" id="GO:0005886">
    <property type="term" value="C:plasma membrane"/>
    <property type="evidence" value="ECO:0007669"/>
    <property type="project" value="UniProtKB-SubCell"/>
</dbReference>
<comment type="similarity">
    <text evidence="1 2">Belongs to the BioY family.</text>
</comment>
<dbReference type="GO" id="GO:0015225">
    <property type="term" value="F:biotin transmembrane transporter activity"/>
    <property type="evidence" value="ECO:0007669"/>
    <property type="project" value="UniProtKB-UniRule"/>
</dbReference>
<sequence length="200" mass="21391">MNPTQSLPYLPLSKSLFPARSWQRDLLLVLLGSFLVALLAQVSLPLPFTPVPITGQTLGVLLVGALLGSRLAFWAMGAYLLEGLVLPVFAGGATWFHPRIAFTAGYLLSYPLAAYLVGYLVERYGTDRSVLKTFGAMLLASLLIYAIGVTWLGFALAGAGKYAGVWGVLQAGMIPFIPGDLIKAGIAAALLPTAWRLVRR</sequence>
<organism evidence="4 5">
    <name type="scientific">Meiothermus taiwanensis</name>
    <dbReference type="NCBI Taxonomy" id="172827"/>
    <lineage>
        <taxon>Bacteria</taxon>
        <taxon>Thermotogati</taxon>
        <taxon>Deinococcota</taxon>
        <taxon>Deinococci</taxon>
        <taxon>Thermales</taxon>
        <taxon>Thermaceae</taxon>
        <taxon>Meiothermus</taxon>
    </lineage>
</organism>
<dbReference type="EMBL" id="QWKX01000069">
    <property type="protein sequence ID" value="RIH75383.1"/>
    <property type="molecule type" value="Genomic_DNA"/>
</dbReference>
<dbReference type="Gene3D" id="1.10.1760.20">
    <property type="match status" value="1"/>
</dbReference>
<feature type="transmembrane region" description="Helical" evidence="3">
    <location>
        <begin position="133"/>
        <end position="156"/>
    </location>
</feature>
<dbReference type="Proteomes" id="UP000266089">
    <property type="component" value="Unassembled WGS sequence"/>
</dbReference>
<feature type="transmembrane region" description="Helical" evidence="3">
    <location>
        <begin position="26"/>
        <end position="46"/>
    </location>
</feature>
<evidence type="ECO:0000256" key="3">
    <source>
        <dbReference type="SAM" id="Phobius"/>
    </source>
</evidence>
<keyword evidence="2" id="KW-1003">Cell membrane</keyword>
<dbReference type="RefSeq" id="WP_027887574.1">
    <property type="nucleotide sequence ID" value="NZ_JBHSXZ010000008.1"/>
</dbReference>
<dbReference type="OrthoDB" id="9803495at2"/>